<proteinExistence type="predicted"/>
<feature type="region of interest" description="Disordered" evidence="1">
    <location>
        <begin position="657"/>
        <end position="683"/>
    </location>
</feature>
<comment type="caution">
    <text evidence="2">The sequence shown here is derived from an EMBL/GenBank/DDBJ whole genome shotgun (WGS) entry which is preliminary data.</text>
</comment>
<feature type="compositionally biased region" description="Low complexity" evidence="1">
    <location>
        <begin position="674"/>
        <end position="683"/>
    </location>
</feature>
<protein>
    <recommendedName>
        <fullName evidence="4">DUF4378 domain-containing protein</fullName>
    </recommendedName>
</protein>
<gene>
    <name evidence="2" type="ORF">PPRIM_AZ9-3.1.T1530071</name>
</gene>
<keyword evidence="3" id="KW-1185">Reference proteome</keyword>
<feature type="compositionally biased region" description="Basic residues" evidence="1">
    <location>
        <begin position="186"/>
        <end position="200"/>
    </location>
</feature>
<feature type="region of interest" description="Disordered" evidence="1">
    <location>
        <begin position="183"/>
        <end position="205"/>
    </location>
</feature>
<dbReference type="OMA" id="YQSSEHD"/>
<sequence length="1016" mass="120354">MSGINININLNLEKNKVAKSKGEKHCDEEPKKKKKKQGKSKQSNQSPLPWGLNQERLKNYIFAQLEKRDNLLYQQQMRKGKVEEPKQDRREILGVSFLNHLPKRKIKQMINKQKVNENEEQIQYQPKFNEQQLHEIRMYKEWKRRQIQFDLQFKKQQEQQRQTKIQQNLQNLNEYIKYRNHTTSVHQKKSVSFHKKKRTKSSMAEKKRELIIKYQNLANRYAQINGEPKDNQSCFGLVLDSDQEGISQMDSIHKSTRRQNVISEPTLDEDEEQQIQELGNLEKEMAQIVKAAIIIQKIWRGYKTRQILQYYKNYVEDDDDDEIKLDQLIPNLSQRQDQLEPICQSVQIGKEQSGLKSSQKKIDKNGFNTFIDQLDWDDENEDQFNSQKVSSIKKLSQQKSLHKIIIQKQKQQWHQMLEHISQLQRKGSKQNIKEVLQDLKAFTLQLTQEIDGEINEDNLDKQDQQQSVEMSEIRQVMGSENLVKLSQTSSPANKDGSLFEQNPFYDFTSKKFKELLNREYMNKLIQMRETAIEERHKNEMKNIHEALQQKQISPKTFEKQKYKIEKWVTKEKEDFKQQKSNIENGWKGLYETFMRTQKDLLFMSKLKNQQLTSSFSSENVSNLRLIREINSGSQSKIVKTNNFDTVTMNFSSSICESQDIRKVPKTSPSPSPRQQQQQQQYNQQQIYENLEWDDEMLYTSDNLDCGKIQQSQVIKVSTLINKEPEYSDSQIQSYSILIANSIIGNEIQDMYEELKLNNKDITTLIKFQQYKGIKTNIQQVKVYLAKLESFLLQSDKKAALIQRINTPLGPTPKEILKFFHYYDEEDDYQSSEHDDISNQPILQTEQYAQLENQLMEEEQISSEDGFLLELEHIHNKVLYDALNEALDYFRPFGLNGYPLPWIKQPLELIQRNKKQESIQEIFQGAIKQVTDWASFLVGLIIDKPDSPFPKILMLDQEYLNQIKEERMIRMLNQEIYQNEERWLIYDEEQSEILVEISLMVQDQLIDECLKELIQFS</sequence>
<dbReference type="EMBL" id="CAJJDM010000158">
    <property type="protein sequence ID" value="CAD8112919.1"/>
    <property type="molecule type" value="Genomic_DNA"/>
</dbReference>
<dbReference type="SMART" id="SM00015">
    <property type="entry name" value="IQ"/>
    <property type="match status" value="1"/>
</dbReference>
<dbReference type="Pfam" id="PF00612">
    <property type="entry name" value="IQ"/>
    <property type="match status" value="1"/>
</dbReference>
<reference evidence="2" key="1">
    <citation type="submission" date="2021-01" db="EMBL/GenBank/DDBJ databases">
        <authorList>
            <consortium name="Genoscope - CEA"/>
            <person name="William W."/>
        </authorList>
    </citation>
    <scope>NUCLEOTIDE SEQUENCE</scope>
</reference>
<evidence type="ECO:0000313" key="3">
    <source>
        <dbReference type="Proteomes" id="UP000688137"/>
    </source>
</evidence>
<dbReference type="CDD" id="cd23767">
    <property type="entry name" value="IQCD"/>
    <property type="match status" value="1"/>
</dbReference>
<organism evidence="2 3">
    <name type="scientific">Paramecium primaurelia</name>
    <dbReference type="NCBI Taxonomy" id="5886"/>
    <lineage>
        <taxon>Eukaryota</taxon>
        <taxon>Sar</taxon>
        <taxon>Alveolata</taxon>
        <taxon>Ciliophora</taxon>
        <taxon>Intramacronucleata</taxon>
        <taxon>Oligohymenophorea</taxon>
        <taxon>Peniculida</taxon>
        <taxon>Parameciidae</taxon>
        <taxon>Paramecium</taxon>
    </lineage>
</organism>
<evidence type="ECO:0000256" key="1">
    <source>
        <dbReference type="SAM" id="MobiDB-lite"/>
    </source>
</evidence>
<name>A0A8S1QB02_PARPR</name>
<dbReference type="Proteomes" id="UP000688137">
    <property type="component" value="Unassembled WGS sequence"/>
</dbReference>
<feature type="region of interest" description="Disordered" evidence="1">
    <location>
        <begin position="13"/>
        <end position="51"/>
    </location>
</feature>
<evidence type="ECO:0000313" key="2">
    <source>
        <dbReference type="EMBL" id="CAD8112919.1"/>
    </source>
</evidence>
<dbReference type="InterPro" id="IPR000048">
    <property type="entry name" value="IQ_motif_EF-hand-BS"/>
</dbReference>
<dbReference type="PROSITE" id="PS50096">
    <property type="entry name" value="IQ"/>
    <property type="match status" value="1"/>
</dbReference>
<feature type="compositionally biased region" description="Basic and acidic residues" evidence="1">
    <location>
        <begin position="13"/>
        <end position="31"/>
    </location>
</feature>
<dbReference type="AlphaFoldDB" id="A0A8S1QB02"/>
<evidence type="ECO:0008006" key="4">
    <source>
        <dbReference type="Google" id="ProtNLM"/>
    </source>
</evidence>
<accession>A0A8S1QB02</accession>